<evidence type="ECO:0008006" key="6">
    <source>
        <dbReference type="Google" id="ProtNLM"/>
    </source>
</evidence>
<dbReference type="Gene3D" id="1.10.167.10">
    <property type="entry name" value="Regulator of G-protein Signalling 4, domain 2"/>
    <property type="match status" value="1"/>
</dbReference>
<dbReference type="GO" id="GO:0035556">
    <property type="term" value="P:intracellular signal transduction"/>
    <property type="evidence" value="ECO:0007669"/>
    <property type="project" value="InterPro"/>
</dbReference>
<dbReference type="AlphaFoldDB" id="A0A1L9SFT2"/>
<dbReference type="InterPro" id="IPR016137">
    <property type="entry name" value="RGS"/>
</dbReference>
<gene>
    <name evidence="4" type="ORF">ASPZODRAFT_132995</name>
</gene>
<evidence type="ECO:0000313" key="5">
    <source>
        <dbReference type="Proteomes" id="UP000184188"/>
    </source>
</evidence>
<dbReference type="PROSITE" id="PS50132">
    <property type="entry name" value="RGS"/>
    <property type="match status" value="1"/>
</dbReference>
<dbReference type="InterPro" id="IPR036305">
    <property type="entry name" value="RGS_sf"/>
</dbReference>
<dbReference type="PANTHER" id="PTHR10845:SF192">
    <property type="entry name" value="DOUBLE HIT, ISOFORM B"/>
    <property type="match status" value="1"/>
</dbReference>
<dbReference type="GeneID" id="34609625"/>
<dbReference type="CDD" id="cd08708">
    <property type="entry name" value="RGS_FLBA"/>
    <property type="match status" value="1"/>
</dbReference>
<dbReference type="Pfam" id="PF25889">
    <property type="entry name" value="WHD_Fungal_DR"/>
    <property type="match status" value="1"/>
</dbReference>
<dbReference type="Pfam" id="PF00610">
    <property type="entry name" value="DEP"/>
    <property type="match status" value="1"/>
</dbReference>
<dbReference type="RefSeq" id="XP_022580536.1">
    <property type="nucleotide sequence ID" value="XM_022723160.1"/>
</dbReference>
<dbReference type="SUPFAM" id="SSF46785">
    <property type="entry name" value="Winged helix' DNA-binding domain"/>
    <property type="match status" value="2"/>
</dbReference>
<dbReference type="PROSITE" id="PS50186">
    <property type="entry name" value="DEP"/>
    <property type="match status" value="1"/>
</dbReference>
<proteinExistence type="predicted"/>
<organism evidence="4 5">
    <name type="scientific">Penicilliopsis zonata CBS 506.65</name>
    <dbReference type="NCBI Taxonomy" id="1073090"/>
    <lineage>
        <taxon>Eukaryota</taxon>
        <taxon>Fungi</taxon>
        <taxon>Dikarya</taxon>
        <taxon>Ascomycota</taxon>
        <taxon>Pezizomycotina</taxon>
        <taxon>Eurotiomycetes</taxon>
        <taxon>Eurotiomycetidae</taxon>
        <taxon>Eurotiales</taxon>
        <taxon>Aspergillaceae</taxon>
        <taxon>Penicilliopsis</taxon>
    </lineage>
</organism>
<dbReference type="Gene3D" id="1.10.10.10">
    <property type="entry name" value="Winged helix-like DNA-binding domain superfamily/Winged helix DNA-binding domain"/>
    <property type="match status" value="2"/>
</dbReference>
<dbReference type="Proteomes" id="UP000184188">
    <property type="component" value="Unassembled WGS sequence"/>
</dbReference>
<feature type="domain" description="DEP" evidence="3">
    <location>
        <begin position="229"/>
        <end position="318"/>
    </location>
</feature>
<dbReference type="OrthoDB" id="196547at2759"/>
<dbReference type="SUPFAM" id="SSF48097">
    <property type="entry name" value="Regulator of G-protein signaling, RGS"/>
    <property type="match status" value="1"/>
</dbReference>
<dbReference type="PANTHER" id="PTHR10845">
    <property type="entry name" value="REGULATOR OF G PROTEIN SIGNALING"/>
    <property type="match status" value="1"/>
</dbReference>
<dbReference type="STRING" id="1073090.A0A1L9SFT2"/>
<dbReference type="EMBL" id="KV878343">
    <property type="protein sequence ID" value="OJJ46026.1"/>
    <property type="molecule type" value="Genomic_DNA"/>
</dbReference>
<dbReference type="InterPro" id="IPR000591">
    <property type="entry name" value="DEP_dom"/>
</dbReference>
<sequence>MQSSSSQATSHLLRVTDTDRPFTRDFKDLFSTLMVSLKLETNRSFFAKYEYSFTSEQALSNLSSLKFLQSSRIPDPNDPSRIVITTTATTFSMSRDVALSICQHFVQARFIDPVGGRNSNGGATFVAKGGLYQMTTKGIAVLQRFCARNGITARHVLDIIESPRNSMRLLILERNLATDRLLTDSATVEVIFRRFAGQDGPNIIPGLSLASSSSSLAAARKIPRQPGYPNGVLGVRLAKDQRINGKTFTYVFSGRTAADWLMDCCTTIDEREPYAIGALFVLHRLVVLARDDPDYRPSRGNGDAPFIPTDTALYAITPEGQAVCGWKYLSPTGEVTPPNSGSFDTPREGADSNKARLRYILNDPSLRLLFREFLIASFCEENLSFYLELSEFMDDYAALKATKQLADPSMIRRTFATAYGMYNTFLASGSPCELNIEHSLRRNLAIKITLAMREQSPDEQCLDEVLALFKAVQTYIFHLMASDSVPKFFIVPRYTGILQQHDFESVR</sequence>
<accession>A0A1L9SFT2</accession>
<evidence type="ECO:0000259" key="2">
    <source>
        <dbReference type="PROSITE" id="PS50132"/>
    </source>
</evidence>
<dbReference type="InterPro" id="IPR044926">
    <property type="entry name" value="RGS_subdomain_2"/>
</dbReference>
<evidence type="ECO:0000259" key="3">
    <source>
        <dbReference type="PROSITE" id="PS50186"/>
    </source>
</evidence>
<dbReference type="SMART" id="SM00315">
    <property type="entry name" value="RGS"/>
    <property type="match status" value="1"/>
</dbReference>
<protein>
    <recommendedName>
        <fullName evidence="6">RGS domain-containing protein</fullName>
    </recommendedName>
</protein>
<dbReference type="InterPro" id="IPR036388">
    <property type="entry name" value="WH-like_DNA-bd_sf"/>
</dbReference>
<evidence type="ECO:0000313" key="4">
    <source>
        <dbReference type="EMBL" id="OJJ46026.1"/>
    </source>
</evidence>
<name>A0A1L9SFT2_9EURO</name>
<dbReference type="VEuPathDB" id="FungiDB:ASPZODRAFT_132995"/>
<keyword evidence="1" id="KW-0734">Signal transduction inhibitor</keyword>
<dbReference type="Pfam" id="PF00615">
    <property type="entry name" value="RGS"/>
    <property type="match status" value="1"/>
</dbReference>
<evidence type="ECO:0000256" key="1">
    <source>
        <dbReference type="ARBA" id="ARBA00022700"/>
    </source>
</evidence>
<dbReference type="GO" id="GO:0009968">
    <property type="term" value="P:negative regulation of signal transduction"/>
    <property type="evidence" value="ECO:0007669"/>
    <property type="project" value="UniProtKB-KW"/>
</dbReference>
<keyword evidence="5" id="KW-1185">Reference proteome</keyword>
<reference evidence="5" key="1">
    <citation type="journal article" date="2017" name="Genome Biol.">
        <title>Comparative genomics reveals high biological diversity and specific adaptations in the industrially and medically important fungal genus Aspergillus.</title>
        <authorList>
            <person name="de Vries R.P."/>
            <person name="Riley R."/>
            <person name="Wiebenga A."/>
            <person name="Aguilar-Osorio G."/>
            <person name="Amillis S."/>
            <person name="Uchima C.A."/>
            <person name="Anderluh G."/>
            <person name="Asadollahi M."/>
            <person name="Askin M."/>
            <person name="Barry K."/>
            <person name="Battaglia E."/>
            <person name="Bayram O."/>
            <person name="Benocci T."/>
            <person name="Braus-Stromeyer S.A."/>
            <person name="Caldana C."/>
            <person name="Canovas D."/>
            <person name="Cerqueira G.C."/>
            <person name="Chen F."/>
            <person name="Chen W."/>
            <person name="Choi C."/>
            <person name="Clum A."/>
            <person name="Dos Santos R.A."/>
            <person name="Damasio A.R."/>
            <person name="Diallinas G."/>
            <person name="Emri T."/>
            <person name="Fekete E."/>
            <person name="Flipphi M."/>
            <person name="Freyberg S."/>
            <person name="Gallo A."/>
            <person name="Gournas C."/>
            <person name="Habgood R."/>
            <person name="Hainaut M."/>
            <person name="Harispe M.L."/>
            <person name="Henrissat B."/>
            <person name="Hilden K.S."/>
            <person name="Hope R."/>
            <person name="Hossain A."/>
            <person name="Karabika E."/>
            <person name="Karaffa L."/>
            <person name="Karanyi Z."/>
            <person name="Krasevec N."/>
            <person name="Kuo A."/>
            <person name="Kusch H."/>
            <person name="LaButti K."/>
            <person name="Lagendijk E.L."/>
            <person name="Lapidus A."/>
            <person name="Levasseur A."/>
            <person name="Lindquist E."/>
            <person name="Lipzen A."/>
            <person name="Logrieco A.F."/>
            <person name="MacCabe A."/>
            <person name="Maekelae M.R."/>
            <person name="Malavazi I."/>
            <person name="Melin P."/>
            <person name="Meyer V."/>
            <person name="Mielnichuk N."/>
            <person name="Miskei M."/>
            <person name="Molnar A.P."/>
            <person name="Mule G."/>
            <person name="Ngan C.Y."/>
            <person name="Orejas M."/>
            <person name="Orosz E."/>
            <person name="Ouedraogo J.P."/>
            <person name="Overkamp K.M."/>
            <person name="Park H.-S."/>
            <person name="Perrone G."/>
            <person name="Piumi F."/>
            <person name="Punt P.J."/>
            <person name="Ram A.F."/>
            <person name="Ramon A."/>
            <person name="Rauscher S."/>
            <person name="Record E."/>
            <person name="Riano-Pachon D.M."/>
            <person name="Robert V."/>
            <person name="Roehrig J."/>
            <person name="Ruller R."/>
            <person name="Salamov A."/>
            <person name="Salih N.S."/>
            <person name="Samson R.A."/>
            <person name="Sandor E."/>
            <person name="Sanguinetti M."/>
            <person name="Schuetze T."/>
            <person name="Sepcic K."/>
            <person name="Shelest E."/>
            <person name="Sherlock G."/>
            <person name="Sophianopoulou V."/>
            <person name="Squina F.M."/>
            <person name="Sun H."/>
            <person name="Susca A."/>
            <person name="Todd R.B."/>
            <person name="Tsang A."/>
            <person name="Unkles S.E."/>
            <person name="van de Wiele N."/>
            <person name="van Rossen-Uffink D."/>
            <person name="Oliveira J.V."/>
            <person name="Vesth T.C."/>
            <person name="Visser J."/>
            <person name="Yu J.-H."/>
            <person name="Zhou M."/>
            <person name="Andersen M.R."/>
            <person name="Archer D.B."/>
            <person name="Baker S.E."/>
            <person name="Benoit I."/>
            <person name="Brakhage A.A."/>
            <person name="Braus G.H."/>
            <person name="Fischer R."/>
            <person name="Frisvad J.C."/>
            <person name="Goldman G.H."/>
            <person name="Houbraken J."/>
            <person name="Oakley B."/>
            <person name="Pocsi I."/>
            <person name="Scazzocchio C."/>
            <person name="Seiboth B."/>
            <person name="vanKuyk P.A."/>
            <person name="Wortman J."/>
            <person name="Dyer P.S."/>
            <person name="Grigoriev I.V."/>
        </authorList>
    </citation>
    <scope>NUCLEOTIDE SEQUENCE [LARGE SCALE GENOMIC DNA]</scope>
    <source>
        <strain evidence="5">CBS 506.65</strain>
    </source>
</reference>
<dbReference type="SMART" id="SM00049">
    <property type="entry name" value="DEP"/>
    <property type="match status" value="2"/>
</dbReference>
<dbReference type="PRINTS" id="PR01301">
    <property type="entry name" value="RGSPROTEIN"/>
</dbReference>
<dbReference type="InterPro" id="IPR036390">
    <property type="entry name" value="WH_DNA-bd_sf"/>
</dbReference>
<feature type="domain" description="RGS" evidence="2">
    <location>
        <begin position="356"/>
        <end position="498"/>
    </location>
</feature>
<dbReference type="InterPro" id="IPR058855">
    <property type="entry name" value="RGS1/SST2-like_Fungal-DR"/>
</dbReference>